<dbReference type="GO" id="GO:0016747">
    <property type="term" value="F:acyltransferase activity, transferring groups other than amino-acyl groups"/>
    <property type="evidence" value="ECO:0007669"/>
    <property type="project" value="InterPro"/>
</dbReference>
<dbReference type="Pfam" id="PF19040">
    <property type="entry name" value="SGNH"/>
    <property type="match status" value="1"/>
</dbReference>
<feature type="transmembrane region" description="Helical" evidence="1">
    <location>
        <begin position="284"/>
        <end position="302"/>
    </location>
</feature>
<dbReference type="STRING" id="1300349.I603_1135"/>
<dbReference type="AlphaFoldDB" id="A0A1A7BJQ1"/>
<feature type="transmembrane region" description="Helical" evidence="1">
    <location>
        <begin position="254"/>
        <end position="272"/>
    </location>
</feature>
<dbReference type="InterPro" id="IPR002656">
    <property type="entry name" value="Acyl_transf_3_dom"/>
</dbReference>
<organism evidence="4 5">
    <name type="scientific">Erythrobacter dokdonensis DSW-74</name>
    <dbReference type="NCBI Taxonomy" id="1300349"/>
    <lineage>
        <taxon>Bacteria</taxon>
        <taxon>Pseudomonadati</taxon>
        <taxon>Pseudomonadota</taxon>
        <taxon>Alphaproteobacteria</taxon>
        <taxon>Sphingomonadales</taxon>
        <taxon>Erythrobacteraceae</taxon>
        <taxon>Erythrobacter/Porphyrobacter group</taxon>
        <taxon>Erythrobacter</taxon>
    </lineage>
</organism>
<comment type="caution">
    <text evidence="4">The sequence shown here is derived from an EMBL/GenBank/DDBJ whole genome shotgun (WGS) entry which is preliminary data.</text>
</comment>
<feature type="transmembrane region" description="Helical" evidence="1">
    <location>
        <begin position="176"/>
        <end position="196"/>
    </location>
</feature>
<sequence>MADAASPGALPDSRARYRPEIDGLRALAIAPVVLHHAEPELLPGGFVGVDIFFVISGYLITGIVATELAEGRFSLLRFWERRVRRIVPALAAMLAATSLAAWALLIPEDFTFFAKALVAASVFAANIHFAERTDYFFSFEGAQPLIHTWTLGVEEQFYIIFPLLMLVAFGRGGRRAMWLAVAAIGLASFALAVALAPRWPLAAFYLLPTRMWELMLGAACALLPRAPRTNGAAASAGIALILAGFVLIGPTTPAPGPMFLLPTVGTALVLLFSDRNTLAGRMLALRLPVLLGLASFGIYLWHQPVLFFIGYVHFGPLPLATKIGGIALSVMLGWLSFRLIEQPVRRGRLLAGRDLLAGASVMGLALPLALGAAGYLGAVGPRSMAEAGQLGGLRPPLASLGISEPPDDPLAFVLYGDSHAAQYYAAATARFGPGALVSHSGCLSTGELTSRSAADPQSEACRALPRQLTDIVRRRGIGTVIWAQRWERELFAAGTNRSVGLTTGAQGRARLLLAMERLAARLPAGTRIIIVGNSPTAWAAGSLFGKGWLRCRAWRNVTCADSYPASLAEGRAISAALRDFTAGSQRFDYVDAAAPLCPNGRCLLLQEGKLNYWDGSHMTDAAAARVMAGIALPQQPPALLPR</sequence>
<dbReference type="PANTHER" id="PTHR23028:SF53">
    <property type="entry name" value="ACYL_TRANSF_3 DOMAIN-CONTAINING PROTEIN"/>
    <property type="match status" value="1"/>
</dbReference>
<feature type="domain" description="Acyltransferase 3" evidence="2">
    <location>
        <begin position="19"/>
        <end position="335"/>
    </location>
</feature>
<reference evidence="4 5" key="1">
    <citation type="submission" date="2016-06" db="EMBL/GenBank/DDBJ databases">
        <title>Genome sequence of Porphyrobacter dokdonensis DSW-74.</title>
        <authorList>
            <person name="Kim J.F."/>
            <person name="Song J.Y."/>
        </authorList>
    </citation>
    <scope>NUCLEOTIDE SEQUENCE [LARGE SCALE GENOMIC DNA]</scope>
    <source>
        <strain evidence="4 5">DSW-74</strain>
    </source>
</reference>
<dbReference type="EMBL" id="LZYB01000002">
    <property type="protein sequence ID" value="OBV11692.1"/>
    <property type="molecule type" value="Genomic_DNA"/>
</dbReference>
<dbReference type="Proteomes" id="UP000092484">
    <property type="component" value="Unassembled WGS sequence"/>
</dbReference>
<dbReference type="Pfam" id="PF01757">
    <property type="entry name" value="Acyl_transf_3"/>
    <property type="match status" value="1"/>
</dbReference>
<feature type="transmembrane region" description="Helical" evidence="1">
    <location>
        <begin position="202"/>
        <end position="223"/>
    </location>
</feature>
<keyword evidence="5" id="KW-1185">Reference proteome</keyword>
<evidence type="ECO:0000313" key="5">
    <source>
        <dbReference type="Proteomes" id="UP000092484"/>
    </source>
</evidence>
<feature type="transmembrane region" description="Helical" evidence="1">
    <location>
        <begin position="230"/>
        <end position="248"/>
    </location>
</feature>
<keyword evidence="4" id="KW-0808">Transferase</keyword>
<keyword evidence="4" id="KW-0012">Acyltransferase</keyword>
<dbReference type="PATRIC" id="fig|1300349.4.peg.1132"/>
<dbReference type="GO" id="GO:0016020">
    <property type="term" value="C:membrane"/>
    <property type="evidence" value="ECO:0007669"/>
    <property type="project" value="TreeGrafter"/>
</dbReference>
<feature type="transmembrane region" description="Helical" evidence="1">
    <location>
        <begin position="86"/>
        <end position="106"/>
    </location>
</feature>
<gene>
    <name evidence="4" type="ORF">I603_1135</name>
</gene>
<dbReference type="InterPro" id="IPR050879">
    <property type="entry name" value="Acyltransferase_3"/>
</dbReference>
<keyword evidence="1" id="KW-0472">Membrane</keyword>
<dbReference type="InterPro" id="IPR043968">
    <property type="entry name" value="SGNH"/>
</dbReference>
<evidence type="ECO:0000313" key="4">
    <source>
        <dbReference type="EMBL" id="OBV11692.1"/>
    </source>
</evidence>
<protein>
    <submittedName>
        <fullName evidence="4">Acyltransferase 3</fullName>
    </submittedName>
</protein>
<evidence type="ECO:0000256" key="1">
    <source>
        <dbReference type="SAM" id="Phobius"/>
    </source>
</evidence>
<feature type="transmembrane region" description="Helical" evidence="1">
    <location>
        <begin position="355"/>
        <end position="376"/>
    </location>
</feature>
<dbReference type="GO" id="GO:0009103">
    <property type="term" value="P:lipopolysaccharide biosynthetic process"/>
    <property type="evidence" value="ECO:0007669"/>
    <property type="project" value="TreeGrafter"/>
</dbReference>
<keyword evidence="1" id="KW-0812">Transmembrane</keyword>
<feature type="transmembrane region" description="Helical" evidence="1">
    <location>
        <begin position="308"/>
        <end position="335"/>
    </location>
</feature>
<feature type="domain" description="SGNH" evidence="3">
    <location>
        <begin position="407"/>
        <end position="628"/>
    </location>
</feature>
<evidence type="ECO:0000259" key="2">
    <source>
        <dbReference type="Pfam" id="PF01757"/>
    </source>
</evidence>
<accession>A0A1A7BJQ1</accession>
<proteinExistence type="predicted"/>
<keyword evidence="1" id="KW-1133">Transmembrane helix</keyword>
<evidence type="ECO:0000259" key="3">
    <source>
        <dbReference type="Pfam" id="PF19040"/>
    </source>
</evidence>
<dbReference type="PANTHER" id="PTHR23028">
    <property type="entry name" value="ACETYLTRANSFERASE"/>
    <property type="match status" value="1"/>
</dbReference>
<dbReference type="RefSeq" id="WP_068862953.1">
    <property type="nucleotide sequence ID" value="NZ_LZYB01000002.1"/>
</dbReference>
<feature type="transmembrane region" description="Helical" evidence="1">
    <location>
        <begin position="41"/>
        <end position="65"/>
    </location>
</feature>
<name>A0A1A7BJQ1_9SPHN</name>